<dbReference type="SUPFAM" id="SSF56601">
    <property type="entry name" value="beta-lactamase/transpeptidase-like"/>
    <property type="match status" value="1"/>
</dbReference>
<accession>A0ABQ3B8Y4</accession>
<feature type="region of interest" description="Disordered" evidence="1">
    <location>
        <begin position="591"/>
        <end position="611"/>
    </location>
</feature>
<organism evidence="3 4">
    <name type="scientific">Cellvibrio zantedeschiae</name>
    <dbReference type="NCBI Taxonomy" id="1237077"/>
    <lineage>
        <taxon>Bacteria</taxon>
        <taxon>Pseudomonadati</taxon>
        <taxon>Pseudomonadota</taxon>
        <taxon>Gammaproteobacteria</taxon>
        <taxon>Cellvibrionales</taxon>
        <taxon>Cellvibrionaceae</taxon>
        <taxon>Cellvibrio</taxon>
    </lineage>
</organism>
<dbReference type="Gene3D" id="3.40.710.10">
    <property type="entry name" value="DD-peptidase/beta-lactamase superfamily"/>
    <property type="match status" value="1"/>
</dbReference>
<name>A0ABQ3B8Y4_9GAMM</name>
<evidence type="ECO:0000313" key="3">
    <source>
        <dbReference type="EMBL" id="GGY83974.1"/>
    </source>
</evidence>
<dbReference type="Pfam" id="PF00144">
    <property type="entry name" value="Beta-lactamase"/>
    <property type="match status" value="1"/>
</dbReference>
<comment type="caution">
    <text evidence="3">The sequence shown here is derived from an EMBL/GenBank/DDBJ whole genome shotgun (WGS) entry which is preliminary data.</text>
</comment>
<evidence type="ECO:0000256" key="1">
    <source>
        <dbReference type="SAM" id="MobiDB-lite"/>
    </source>
</evidence>
<feature type="compositionally biased region" description="Low complexity" evidence="1">
    <location>
        <begin position="84"/>
        <end position="94"/>
    </location>
</feature>
<dbReference type="PANTHER" id="PTHR46825">
    <property type="entry name" value="D-ALANYL-D-ALANINE-CARBOXYPEPTIDASE/ENDOPEPTIDASE AMPH"/>
    <property type="match status" value="1"/>
</dbReference>
<evidence type="ECO:0000313" key="4">
    <source>
        <dbReference type="Proteomes" id="UP000619761"/>
    </source>
</evidence>
<dbReference type="InterPro" id="IPR050491">
    <property type="entry name" value="AmpC-like"/>
</dbReference>
<reference evidence="4" key="1">
    <citation type="journal article" date="2019" name="Int. J. Syst. Evol. Microbiol.">
        <title>The Global Catalogue of Microorganisms (GCM) 10K type strain sequencing project: providing services to taxonomists for standard genome sequencing and annotation.</title>
        <authorList>
            <consortium name="The Broad Institute Genomics Platform"/>
            <consortium name="The Broad Institute Genome Sequencing Center for Infectious Disease"/>
            <person name="Wu L."/>
            <person name="Ma J."/>
        </authorList>
    </citation>
    <scope>NUCLEOTIDE SEQUENCE [LARGE SCALE GENOMIC DNA]</scope>
    <source>
        <strain evidence="4">KCTC 32239</strain>
    </source>
</reference>
<dbReference type="EMBL" id="BMYZ01000003">
    <property type="protein sequence ID" value="GGY83974.1"/>
    <property type="molecule type" value="Genomic_DNA"/>
</dbReference>
<dbReference type="Proteomes" id="UP000619761">
    <property type="component" value="Unassembled WGS sequence"/>
</dbReference>
<feature type="compositionally biased region" description="Basic and acidic residues" evidence="1">
    <location>
        <begin position="65"/>
        <end position="82"/>
    </location>
</feature>
<proteinExistence type="predicted"/>
<feature type="domain" description="Beta-lactamase-related" evidence="2">
    <location>
        <begin position="259"/>
        <end position="578"/>
    </location>
</feature>
<dbReference type="PANTHER" id="PTHR46825:SF15">
    <property type="entry name" value="BETA-LACTAMASE-RELATED DOMAIN-CONTAINING PROTEIN"/>
    <property type="match status" value="1"/>
</dbReference>
<evidence type="ECO:0000259" key="2">
    <source>
        <dbReference type="Pfam" id="PF00144"/>
    </source>
</evidence>
<dbReference type="InterPro" id="IPR012338">
    <property type="entry name" value="Beta-lactam/transpept-like"/>
</dbReference>
<gene>
    <name evidence="3" type="ORF">GCM10011613_31100</name>
</gene>
<sequence>MSVAQVNAQNEKQISYPVAIQAERAAASSAPAAPVYKAPEPVIRPLDEASTTPPVARKKTAAKTTQEKPAEKITKTGAEKKTAKSTATKKAVANKSEKKVVSKKPAPTIAKTSAKNQRAPAKAPATASVKKNLTATDTKQDVEKLAPPMVAAVGAGSGTEAQPLSSAMKMAIAPVAAATLVKPELADEEDQLTEGTLDDEDFSGGPEPINDVKPVAATASSVAASTATGAIKNSPLPVASPREKFVLDFKNYVETKLVPRVPGLAVAIIADGKVKVLQAYGVKKVGTNDLINTDTAFRLASVSKTIAGTTAGVLVNDGLINWDTPITSVLPNVEFSNPRYGNQLTLRNIMSQSTGLPTHAGDNYIEEGLPFDAVMQKFKTVNFVCPPGKCYSYQNVTMSLLANIVLKKTGKPYEQYVKEKLFTPLGMRSASIGLEGLLATKNYALPHEVSGRGKWYTKEITQHYYRLNPAAGGNASINDMARWVLAHMGHNPEVLSPATLQAVHAKVTKNTAAQSHYGAREGVTDTHYGMGWRTFDYRGDKNFLHHGGYVFGSRSEMVFNPELQIGMVILSNCNKLPGSVVFEFLDAYEDEKRGEKRPSLVQPVKKKAKPK</sequence>
<dbReference type="InterPro" id="IPR001466">
    <property type="entry name" value="Beta-lactam-related"/>
</dbReference>
<feature type="region of interest" description="Disordered" evidence="1">
    <location>
        <begin position="41"/>
        <end position="132"/>
    </location>
</feature>
<keyword evidence="4" id="KW-1185">Reference proteome</keyword>
<protein>
    <recommendedName>
        <fullName evidence="2">Beta-lactamase-related domain-containing protein</fullName>
    </recommendedName>
</protein>